<sequence>MTTPLAPRRDYPGDGLAENQLAPTPYRQAQRWIAEAVARAETGDDVPEPTSMAVATVDPSGRPDVRVVLMRFFAPEGPGFVTNLNSAKGQQLAANDGVAASLTWPAMFRAIRFRGRAEVLPDELIRDYFASRPWASRISALASEQSAPIAFRAELEQRYAALAAQYPDTGSPGDVPVPDGWGGYRIVPDEVEFWAGRPSRLHDRIVFSRTGSGSMDHAAAWSVSRRQP</sequence>
<dbReference type="GO" id="GO:0010181">
    <property type="term" value="F:FMN binding"/>
    <property type="evidence" value="ECO:0007669"/>
    <property type="project" value="UniProtKB-UniRule"/>
</dbReference>
<feature type="domain" description="Pyridoxine 5'-phosphate oxidase dimerisation C-terminal" evidence="10">
    <location>
        <begin position="181"/>
        <end position="228"/>
    </location>
</feature>
<dbReference type="OrthoDB" id="9780392at2"/>
<keyword evidence="12" id="KW-1185">Reference proteome</keyword>
<dbReference type="AlphaFoldDB" id="W6JVR3"/>
<evidence type="ECO:0000256" key="3">
    <source>
        <dbReference type="ARBA" id="ARBA00022643"/>
    </source>
</evidence>
<accession>W6JVR3</accession>
<feature type="domain" description="Pyridoxamine 5'-phosphate oxidase N-terminal" evidence="9">
    <location>
        <begin position="46"/>
        <end position="160"/>
    </location>
</feature>
<dbReference type="PIRSF" id="PIRSF000190">
    <property type="entry name" value="Pyd_amn-ph_oxd"/>
    <property type="match status" value="1"/>
</dbReference>
<dbReference type="GO" id="GO:0004733">
    <property type="term" value="F:pyridoxamine phosphate oxidase activity"/>
    <property type="evidence" value="ECO:0007669"/>
    <property type="project" value="UniProtKB-UniRule"/>
</dbReference>
<dbReference type="Proteomes" id="UP000035763">
    <property type="component" value="Unassembled WGS sequence"/>
</dbReference>
<evidence type="ECO:0000313" key="12">
    <source>
        <dbReference type="Proteomes" id="UP000035763"/>
    </source>
</evidence>
<keyword evidence="3 7" id="KW-0288">FMN</keyword>
<dbReference type="EMBL" id="CAJA01000150">
    <property type="protein sequence ID" value="CCH73127.1"/>
    <property type="molecule type" value="Genomic_DNA"/>
</dbReference>
<dbReference type="RefSeq" id="WP_048698583.1">
    <property type="nucleotide sequence ID" value="NZ_HG764815.1"/>
</dbReference>
<feature type="binding site" evidence="6">
    <location>
        <position position="132"/>
    </location>
    <ligand>
        <name>substrate</name>
    </ligand>
</feature>
<dbReference type="PROSITE" id="PS01064">
    <property type="entry name" value="PYRIDOX_OXIDASE"/>
    <property type="match status" value="1"/>
</dbReference>
<evidence type="ECO:0000313" key="11">
    <source>
        <dbReference type="EMBL" id="CCH73127.1"/>
    </source>
</evidence>
<feature type="binding site" evidence="7">
    <location>
        <begin position="145"/>
        <end position="146"/>
    </location>
    <ligand>
        <name>FMN</name>
        <dbReference type="ChEBI" id="CHEBI:58210"/>
    </ligand>
</feature>
<dbReference type="Pfam" id="PF10590">
    <property type="entry name" value="PNP_phzG_C"/>
    <property type="match status" value="1"/>
</dbReference>
<dbReference type="STRING" id="1193182.BN11_2330024"/>
<evidence type="ECO:0000259" key="10">
    <source>
        <dbReference type="Pfam" id="PF10590"/>
    </source>
</evidence>
<dbReference type="InterPro" id="IPR019576">
    <property type="entry name" value="Pyridoxamine_oxidase_dimer_C"/>
</dbReference>
<dbReference type="GO" id="GO:0008615">
    <property type="term" value="P:pyridoxine biosynthetic process"/>
    <property type="evidence" value="ECO:0007669"/>
    <property type="project" value="UniProtKB-UniRule"/>
</dbReference>
<feature type="binding site" evidence="6">
    <location>
        <position position="71"/>
    </location>
    <ligand>
        <name>substrate</name>
    </ligand>
</feature>
<organism evidence="11 12">
    <name type="scientific">Nostocoides australiense Ben110</name>
    <dbReference type="NCBI Taxonomy" id="1193182"/>
    <lineage>
        <taxon>Bacteria</taxon>
        <taxon>Bacillati</taxon>
        <taxon>Actinomycetota</taxon>
        <taxon>Actinomycetes</taxon>
        <taxon>Micrococcales</taxon>
        <taxon>Intrasporangiaceae</taxon>
        <taxon>Nostocoides</taxon>
    </lineage>
</organism>
<feature type="binding site" evidence="6">
    <location>
        <position position="136"/>
    </location>
    <ligand>
        <name>substrate</name>
    </ligand>
</feature>
<evidence type="ECO:0000256" key="1">
    <source>
        <dbReference type="ARBA" id="ARBA00007301"/>
    </source>
</evidence>
<evidence type="ECO:0000256" key="5">
    <source>
        <dbReference type="NCBIfam" id="TIGR00558"/>
    </source>
</evidence>
<dbReference type="NCBIfam" id="NF004231">
    <property type="entry name" value="PRK05679.1"/>
    <property type="match status" value="1"/>
</dbReference>
<dbReference type="PANTHER" id="PTHR10851:SF0">
    <property type="entry name" value="PYRIDOXINE-5'-PHOSPHATE OXIDASE"/>
    <property type="match status" value="1"/>
</dbReference>
<comment type="similarity">
    <text evidence="1">Belongs to the pyridoxamine 5'-phosphate oxidase family.</text>
</comment>
<feature type="region of interest" description="Disordered" evidence="8">
    <location>
        <begin position="1"/>
        <end position="22"/>
    </location>
</feature>
<evidence type="ECO:0000256" key="4">
    <source>
        <dbReference type="ARBA" id="ARBA00023002"/>
    </source>
</evidence>
<feature type="binding site" evidence="6">
    <location>
        <begin position="8"/>
        <end position="11"/>
    </location>
    <ligand>
        <name>substrate</name>
    </ligand>
</feature>
<evidence type="ECO:0000256" key="7">
    <source>
        <dbReference type="PIRSR" id="PIRSR000190-2"/>
    </source>
</evidence>
<feature type="binding site" evidence="6">
    <location>
        <begin position="200"/>
        <end position="202"/>
    </location>
    <ligand>
        <name>substrate</name>
    </ligand>
</feature>
<evidence type="ECO:0000259" key="9">
    <source>
        <dbReference type="Pfam" id="PF01243"/>
    </source>
</evidence>
<dbReference type="InterPro" id="IPR012349">
    <property type="entry name" value="Split_barrel_FMN-bd"/>
</dbReference>
<feature type="binding site" evidence="7">
    <location>
        <position position="194"/>
    </location>
    <ligand>
        <name>FMN</name>
        <dbReference type="ChEBI" id="CHEBI:58210"/>
    </ligand>
</feature>
<evidence type="ECO:0000256" key="8">
    <source>
        <dbReference type="SAM" id="MobiDB-lite"/>
    </source>
</evidence>
<gene>
    <name evidence="11" type="primary">pdxH</name>
    <name evidence="11" type="ORF">BN11_2330024</name>
</gene>
<keyword evidence="2" id="KW-0285">Flavoprotein</keyword>
<protein>
    <recommendedName>
        <fullName evidence="5">Pyridoxamine 5'-phosphate oxidase</fullName>
        <ecNumber evidence="5">1.4.3.5</ecNumber>
    </recommendedName>
</protein>
<dbReference type="Pfam" id="PF01243">
    <property type="entry name" value="PNPOx_N"/>
    <property type="match status" value="1"/>
</dbReference>
<dbReference type="Gene3D" id="2.30.110.10">
    <property type="entry name" value="Electron Transport, Fmn-binding Protein, Chain A"/>
    <property type="match status" value="1"/>
</dbReference>
<comment type="caution">
    <text evidence="11">The sequence shown here is derived from an EMBL/GenBank/DDBJ whole genome shotgun (WGS) entry which is preliminary data.</text>
</comment>
<evidence type="ECO:0000256" key="2">
    <source>
        <dbReference type="ARBA" id="ARBA00022630"/>
    </source>
</evidence>
<dbReference type="InterPro" id="IPR000659">
    <property type="entry name" value="Pyridox_Oxase"/>
</dbReference>
<feature type="binding site" evidence="7">
    <location>
        <position position="204"/>
    </location>
    <ligand>
        <name>FMN</name>
        <dbReference type="ChEBI" id="CHEBI:58210"/>
    </ligand>
</feature>
<evidence type="ECO:0000256" key="6">
    <source>
        <dbReference type="PIRSR" id="PIRSR000190-1"/>
    </source>
</evidence>
<dbReference type="NCBIfam" id="TIGR00558">
    <property type="entry name" value="pdxH"/>
    <property type="match status" value="1"/>
</dbReference>
<dbReference type="InterPro" id="IPR011576">
    <property type="entry name" value="Pyridox_Oxase_N"/>
</dbReference>
<proteinExistence type="inferred from homology"/>
<feature type="binding site" evidence="7">
    <location>
        <position position="88"/>
    </location>
    <ligand>
        <name>FMN</name>
        <dbReference type="ChEBI" id="CHEBI:58210"/>
    </ligand>
</feature>
<dbReference type="EC" id="1.4.3.5" evidence="5"/>
<feature type="binding site" evidence="6">
    <location>
        <position position="128"/>
    </location>
    <ligand>
        <name>substrate</name>
    </ligand>
</feature>
<dbReference type="InterPro" id="IPR019740">
    <property type="entry name" value="Pyridox_Oxase_CS"/>
</dbReference>
<name>W6JVR3_9MICO</name>
<comment type="cofactor">
    <cofactor evidence="7">
        <name>FMN</name>
        <dbReference type="ChEBI" id="CHEBI:58210"/>
    </cofactor>
    <text evidence="7">Binds 1 FMN per subunit.</text>
</comment>
<dbReference type="PANTHER" id="PTHR10851">
    <property type="entry name" value="PYRIDOXINE-5-PHOSPHATE OXIDASE"/>
    <property type="match status" value="1"/>
</dbReference>
<reference evidence="11 12" key="1">
    <citation type="journal article" date="2013" name="ISME J.">
        <title>A metabolic model for members of the genus Tetrasphaera involved in enhanced biological phosphorus removal.</title>
        <authorList>
            <person name="Kristiansen R."/>
            <person name="Nguyen H.T.T."/>
            <person name="Saunders A.M."/>
            <person name="Nielsen J.L."/>
            <person name="Wimmer R."/>
            <person name="Le V.Q."/>
            <person name="McIlroy S.J."/>
            <person name="Petrovski S."/>
            <person name="Seviour R.J."/>
            <person name="Calteau A."/>
            <person name="Nielsen K.L."/>
            <person name="Nielsen P.H."/>
        </authorList>
    </citation>
    <scope>NUCLEOTIDE SEQUENCE [LARGE SCALE GENOMIC DNA]</scope>
    <source>
        <strain evidence="11 12">Ben110</strain>
    </source>
</reference>
<dbReference type="SUPFAM" id="SSF50475">
    <property type="entry name" value="FMN-binding split barrel"/>
    <property type="match status" value="1"/>
</dbReference>
<keyword evidence="4 11" id="KW-0560">Oxidoreductase</keyword>